<keyword evidence="1" id="KW-0812">Transmembrane</keyword>
<dbReference type="Proteomes" id="UP001319921">
    <property type="component" value="Chromosome"/>
</dbReference>
<name>A0AAQ4CNW4_9CREN</name>
<evidence type="ECO:0000256" key="1">
    <source>
        <dbReference type="SAM" id="Phobius"/>
    </source>
</evidence>
<dbReference type="GeneID" id="68865242"/>
<dbReference type="RefSeq" id="WP_229571486.1">
    <property type="nucleotide sequence ID" value="NZ_AP025226.1"/>
</dbReference>
<feature type="transmembrane region" description="Helical" evidence="1">
    <location>
        <begin position="79"/>
        <end position="103"/>
    </location>
</feature>
<proteinExistence type="predicted"/>
<dbReference type="EMBL" id="AP025226">
    <property type="protein sequence ID" value="BDB97495.1"/>
    <property type="molecule type" value="Genomic_DNA"/>
</dbReference>
<gene>
    <name evidence="2" type="ORF">SACC_05120</name>
</gene>
<evidence type="ECO:0000313" key="2">
    <source>
        <dbReference type="EMBL" id="BDB97495.1"/>
    </source>
</evidence>
<keyword evidence="1" id="KW-1133">Transmembrane helix</keyword>
<keyword evidence="1" id="KW-0472">Membrane</keyword>
<accession>A0AAQ4CNW4</accession>
<feature type="transmembrane region" description="Helical" evidence="1">
    <location>
        <begin position="115"/>
        <end position="135"/>
    </location>
</feature>
<keyword evidence="3" id="KW-1185">Reference proteome</keyword>
<sequence length="149" mass="16947">MKEKIVDMDTNTAFNELKRILFANGCKIISEDPPRSITVRHGTLWATSPKNFPKTVRFYLYPQGTKTRIVAVTSYSESYISMSIIIIILVIIFIAIVNSSLALLPEFNRRIVEALLTLLYIIIVFAAITGVYNYVKKDSFAEEILRILP</sequence>
<evidence type="ECO:0000313" key="3">
    <source>
        <dbReference type="Proteomes" id="UP001319921"/>
    </source>
</evidence>
<dbReference type="AlphaFoldDB" id="A0AAQ4CNW4"/>
<reference evidence="2 3" key="1">
    <citation type="journal article" date="2022" name="Microbiol. Resour. Announc.">
        <title>Complete Genome Sequence of the Hyperthermophilic and Acidophilic Archaeon Saccharolobus caldissimus Strain HS-3T.</title>
        <authorList>
            <person name="Sakai H.D."/>
            <person name="Kurosawa N."/>
        </authorList>
    </citation>
    <scope>NUCLEOTIDE SEQUENCE [LARGE SCALE GENOMIC DNA]</scope>
    <source>
        <strain evidence="2 3">JCM32116</strain>
    </source>
</reference>
<protein>
    <submittedName>
        <fullName evidence="2">Uncharacterized protein</fullName>
    </submittedName>
</protein>
<organism evidence="2 3">
    <name type="scientific">Saccharolobus caldissimus</name>
    <dbReference type="NCBI Taxonomy" id="1702097"/>
    <lineage>
        <taxon>Archaea</taxon>
        <taxon>Thermoproteota</taxon>
        <taxon>Thermoprotei</taxon>
        <taxon>Sulfolobales</taxon>
        <taxon>Sulfolobaceae</taxon>
        <taxon>Saccharolobus</taxon>
    </lineage>
</organism>
<dbReference type="KEGG" id="scas:SACC_05120"/>